<keyword evidence="9" id="KW-0804">Transcription</keyword>
<evidence type="ECO:0000256" key="10">
    <source>
        <dbReference type="PIRSR" id="PIRSR602481-1"/>
    </source>
</evidence>
<dbReference type="EMBL" id="CP002780">
    <property type="protein sequence ID" value="AEG58675.1"/>
    <property type="molecule type" value="Genomic_DNA"/>
</dbReference>
<dbReference type="GO" id="GO:0000976">
    <property type="term" value="F:transcription cis-regulatory region binding"/>
    <property type="evidence" value="ECO:0007669"/>
    <property type="project" value="TreeGrafter"/>
</dbReference>
<dbReference type="STRING" id="696281.Desru_0380"/>
<comment type="similarity">
    <text evidence="2">Belongs to the Fur family.</text>
</comment>
<keyword evidence="3" id="KW-0963">Cytoplasm</keyword>
<dbReference type="GO" id="GO:0045892">
    <property type="term" value="P:negative regulation of DNA-templated transcription"/>
    <property type="evidence" value="ECO:0007669"/>
    <property type="project" value="TreeGrafter"/>
</dbReference>
<evidence type="ECO:0000256" key="3">
    <source>
        <dbReference type="ARBA" id="ARBA00022490"/>
    </source>
</evidence>
<dbReference type="Pfam" id="PF01475">
    <property type="entry name" value="FUR"/>
    <property type="match status" value="1"/>
</dbReference>
<accession>F6DQV1</accession>
<comment type="cofactor">
    <cofactor evidence="10">
        <name>Zn(2+)</name>
        <dbReference type="ChEBI" id="CHEBI:29105"/>
    </cofactor>
    <text evidence="10">Binds 1 zinc ion per subunit.</text>
</comment>
<dbReference type="InterPro" id="IPR036390">
    <property type="entry name" value="WH_DNA-bd_sf"/>
</dbReference>
<evidence type="ECO:0000256" key="4">
    <source>
        <dbReference type="ARBA" id="ARBA00022491"/>
    </source>
</evidence>
<dbReference type="HOGENOM" id="CLU_096072_4_2_9"/>
<comment type="subcellular location">
    <subcellularLocation>
        <location evidence="1">Cytoplasm</location>
    </subcellularLocation>
</comment>
<evidence type="ECO:0000313" key="12">
    <source>
        <dbReference type="Proteomes" id="UP000009234"/>
    </source>
</evidence>
<keyword evidence="4" id="KW-0678">Repressor</keyword>
<keyword evidence="7" id="KW-0805">Transcription regulation</keyword>
<dbReference type="GO" id="GO:0008270">
    <property type="term" value="F:zinc ion binding"/>
    <property type="evidence" value="ECO:0007669"/>
    <property type="project" value="TreeGrafter"/>
</dbReference>
<dbReference type="GO" id="GO:1900376">
    <property type="term" value="P:regulation of secondary metabolite biosynthetic process"/>
    <property type="evidence" value="ECO:0007669"/>
    <property type="project" value="TreeGrafter"/>
</dbReference>
<feature type="binding site" evidence="10">
    <location>
        <position position="95"/>
    </location>
    <ligand>
        <name>Zn(2+)</name>
        <dbReference type="ChEBI" id="CHEBI:29105"/>
    </ligand>
</feature>
<keyword evidence="12" id="KW-1185">Reference proteome</keyword>
<proteinExistence type="inferred from homology"/>
<dbReference type="PANTHER" id="PTHR33202:SF8">
    <property type="entry name" value="PEROXIDE-RESPONSIVE REPRESSOR PERR"/>
    <property type="match status" value="1"/>
</dbReference>
<dbReference type="SUPFAM" id="SSF46785">
    <property type="entry name" value="Winged helix' DNA-binding domain"/>
    <property type="match status" value="1"/>
</dbReference>
<keyword evidence="5 10" id="KW-0479">Metal-binding</keyword>
<evidence type="ECO:0000256" key="1">
    <source>
        <dbReference type="ARBA" id="ARBA00004496"/>
    </source>
</evidence>
<dbReference type="Gene3D" id="3.30.1490.190">
    <property type="match status" value="1"/>
</dbReference>
<dbReference type="AlphaFoldDB" id="F6DQV1"/>
<dbReference type="Proteomes" id="UP000009234">
    <property type="component" value="Chromosome"/>
</dbReference>
<dbReference type="OrthoDB" id="8659436at2"/>
<dbReference type="GO" id="GO:0005737">
    <property type="term" value="C:cytoplasm"/>
    <property type="evidence" value="ECO:0007669"/>
    <property type="project" value="UniProtKB-SubCell"/>
</dbReference>
<dbReference type="KEGG" id="dru:Desru_0380"/>
<dbReference type="Gene3D" id="1.10.10.10">
    <property type="entry name" value="Winged helix-like DNA-binding domain superfamily/Winged helix DNA-binding domain"/>
    <property type="match status" value="1"/>
</dbReference>
<keyword evidence="6 10" id="KW-0862">Zinc</keyword>
<evidence type="ECO:0000256" key="9">
    <source>
        <dbReference type="ARBA" id="ARBA00023163"/>
    </source>
</evidence>
<gene>
    <name evidence="11" type="ordered locus">Desru_0380</name>
</gene>
<dbReference type="InterPro" id="IPR002481">
    <property type="entry name" value="FUR"/>
</dbReference>
<sequence>MEFANKSTEEFLKENGVKPSYQRIRIFDYLIQHKNHPTVDSIFKALVPEIPTLSKTTVYNTLKLFLEQGIVQLLVIEENETRYDADISTHGHFKCEECGQVYDIRIDLSGLDLTELETHRVDEQHIYFKGVCNRCLNKNKINH</sequence>
<evidence type="ECO:0000313" key="11">
    <source>
        <dbReference type="EMBL" id="AEG58675.1"/>
    </source>
</evidence>
<dbReference type="GO" id="GO:0003700">
    <property type="term" value="F:DNA-binding transcription factor activity"/>
    <property type="evidence" value="ECO:0007669"/>
    <property type="project" value="InterPro"/>
</dbReference>
<keyword evidence="8" id="KW-0238">DNA-binding</keyword>
<dbReference type="FunFam" id="1.10.10.10:FF:000007">
    <property type="entry name" value="Ferric uptake regulation protein"/>
    <property type="match status" value="1"/>
</dbReference>
<dbReference type="PANTHER" id="PTHR33202">
    <property type="entry name" value="ZINC UPTAKE REGULATION PROTEIN"/>
    <property type="match status" value="1"/>
</dbReference>
<evidence type="ECO:0000256" key="2">
    <source>
        <dbReference type="ARBA" id="ARBA00007957"/>
    </source>
</evidence>
<name>F6DQV1_DESRL</name>
<feature type="binding site" evidence="10">
    <location>
        <position position="98"/>
    </location>
    <ligand>
        <name>Zn(2+)</name>
        <dbReference type="ChEBI" id="CHEBI:29105"/>
    </ligand>
</feature>
<evidence type="ECO:0000256" key="8">
    <source>
        <dbReference type="ARBA" id="ARBA00023125"/>
    </source>
</evidence>
<protein>
    <submittedName>
        <fullName evidence="11">Ferric-uptake regulator</fullName>
    </submittedName>
</protein>
<dbReference type="CDD" id="cd07153">
    <property type="entry name" value="Fur_like"/>
    <property type="match status" value="1"/>
</dbReference>
<reference evidence="11 12" key="2">
    <citation type="journal article" date="2012" name="Stand. Genomic Sci.">
        <title>Complete genome sequence of the sulfate-reducing firmicute Desulfotomaculum ruminis type strain (DL(T)).</title>
        <authorList>
            <person name="Spring S."/>
            <person name="Visser M."/>
            <person name="Lu M."/>
            <person name="Copeland A."/>
            <person name="Lapidus A."/>
            <person name="Lucas S."/>
            <person name="Cheng J.F."/>
            <person name="Han C."/>
            <person name="Tapia R."/>
            <person name="Goodwin L.A."/>
            <person name="Pitluck S."/>
            <person name="Ivanova N."/>
            <person name="Land M."/>
            <person name="Hauser L."/>
            <person name="Larimer F."/>
            <person name="Rohde M."/>
            <person name="Goker M."/>
            <person name="Detter J.C."/>
            <person name="Kyrpides N.C."/>
            <person name="Woyke T."/>
            <person name="Schaap P.J."/>
            <person name="Plugge C.M."/>
            <person name="Muyzer G."/>
            <person name="Kuever J."/>
            <person name="Pereira I.A."/>
            <person name="Parshina S.N."/>
            <person name="Bernier-Latmani R."/>
            <person name="Stams A.J."/>
            <person name="Klenk H.P."/>
        </authorList>
    </citation>
    <scope>NUCLEOTIDE SEQUENCE [LARGE SCALE GENOMIC DNA]</scope>
    <source>
        <strain evidence="12">ATCC 23193 / DSM 2154 / NCIB 8452 / DL</strain>
    </source>
</reference>
<dbReference type="InterPro" id="IPR036388">
    <property type="entry name" value="WH-like_DNA-bd_sf"/>
</dbReference>
<dbReference type="RefSeq" id="WP_013840450.1">
    <property type="nucleotide sequence ID" value="NC_015589.1"/>
</dbReference>
<dbReference type="InterPro" id="IPR043135">
    <property type="entry name" value="Fur_C"/>
</dbReference>
<reference evidence="12" key="1">
    <citation type="submission" date="2011-05" db="EMBL/GenBank/DDBJ databases">
        <title>Complete sequence of Desulfotomaculum ruminis DSM 2154.</title>
        <authorList>
            <person name="Lucas S."/>
            <person name="Copeland A."/>
            <person name="Lapidus A."/>
            <person name="Cheng J.-F."/>
            <person name="Goodwin L."/>
            <person name="Pitluck S."/>
            <person name="Lu M."/>
            <person name="Detter J.C."/>
            <person name="Han C."/>
            <person name="Tapia R."/>
            <person name="Land M."/>
            <person name="Hauser L."/>
            <person name="Kyrpides N."/>
            <person name="Ivanova N."/>
            <person name="Mikhailova N."/>
            <person name="Pagani I."/>
            <person name="Stams A.J.M."/>
            <person name="Plugge C.M."/>
            <person name="Muyzer G."/>
            <person name="Kuever J."/>
            <person name="Parshina S.N."/>
            <person name="Ivanova A.E."/>
            <person name="Nazina T.N."/>
            <person name="Brambilla E."/>
            <person name="Spring S."/>
            <person name="Klenk H.-P."/>
            <person name="Woyke T."/>
        </authorList>
    </citation>
    <scope>NUCLEOTIDE SEQUENCE [LARGE SCALE GENOMIC DNA]</scope>
    <source>
        <strain evidence="12">ATCC 23193 / DSM 2154 / NCIB 8452 / DL</strain>
    </source>
</reference>
<evidence type="ECO:0000256" key="5">
    <source>
        <dbReference type="ARBA" id="ARBA00022723"/>
    </source>
</evidence>
<feature type="binding site" evidence="10">
    <location>
        <position position="135"/>
    </location>
    <ligand>
        <name>Zn(2+)</name>
        <dbReference type="ChEBI" id="CHEBI:29105"/>
    </ligand>
</feature>
<feature type="binding site" evidence="10">
    <location>
        <position position="132"/>
    </location>
    <ligand>
        <name>Zn(2+)</name>
        <dbReference type="ChEBI" id="CHEBI:29105"/>
    </ligand>
</feature>
<dbReference type="eggNOG" id="COG0735">
    <property type="taxonomic scope" value="Bacteria"/>
</dbReference>
<evidence type="ECO:0000256" key="6">
    <source>
        <dbReference type="ARBA" id="ARBA00022833"/>
    </source>
</evidence>
<organism evidence="11 12">
    <name type="scientific">Desulforamulus ruminis (strain ATCC 23193 / DSM 2154 / NCIMB 8452 / DL)</name>
    <name type="common">Desulfotomaculum ruminis</name>
    <dbReference type="NCBI Taxonomy" id="696281"/>
    <lineage>
        <taxon>Bacteria</taxon>
        <taxon>Bacillati</taxon>
        <taxon>Bacillota</taxon>
        <taxon>Clostridia</taxon>
        <taxon>Eubacteriales</taxon>
        <taxon>Peptococcaceae</taxon>
        <taxon>Desulforamulus</taxon>
    </lineage>
</organism>
<evidence type="ECO:0000256" key="7">
    <source>
        <dbReference type="ARBA" id="ARBA00023015"/>
    </source>
</evidence>